<feature type="compositionally biased region" description="Basic and acidic residues" evidence="9">
    <location>
        <begin position="48"/>
        <end position="63"/>
    </location>
</feature>
<dbReference type="Pfam" id="PF00170">
    <property type="entry name" value="bZIP_1"/>
    <property type="match status" value="1"/>
</dbReference>
<evidence type="ECO:0000256" key="4">
    <source>
        <dbReference type="ARBA" id="ARBA00023125"/>
    </source>
</evidence>
<dbReference type="PANTHER" id="PTHR13690:SF103">
    <property type="entry name" value="BZIP TRANSCRIPTION FACTOR 18"/>
    <property type="match status" value="1"/>
</dbReference>
<comment type="similarity">
    <text evidence="2">Belongs to the bZIP family.</text>
</comment>
<feature type="region of interest" description="Disordered" evidence="9">
    <location>
        <begin position="111"/>
        <end position="146"/>
    </location>
</feature>
<dbReference type="SUPFAM" id="SSF57959">
    <property type="entry name" value="Leucine zipper domain"/>
    <property type="match status" value="1"/>
</dbReference>
<dbReference type="AlphaFoldDB" id="A0AAQ3L139"/>
<keyword evidence="6" id="KW-0539">Nucleus</keyword>
<feature type="compositionally biased region" description="Pro residues" evidence="9">
    <location>
        <begin position="10"/>
        <end position="22"/>
    </location>
</feature>
<evidence type="ECO:0000259" key="10">
    <source>
        <dbReference type="PROSITE" id="PS50217"/>
    </source>
</evidence>
<organism evidence="11 12">
    <name type="scientific">Canna indica</name>
    <name type="common">Indian-shot</name>
    <dbReference type="NCBI Taxonomy" id="4628"/>
    <lineage>
        <taxon>Eukaryota</taxon>
        <taxon>Viridiplantae</taxon>
        <taxon>Streptophyta</taxon>
        <taxon>Embryophyta</taxon>
        <taxon>Tracheophyta</taxon>
        <taxon>Spermatophyta</taxon>
        <taxon>Magnoliopsida</taxon>
        <taxon>Liliopsida</taxon>
        <taxon>Zingiberales</taxon>
        <taxon>Cannaceae</taxon>
        <taxon>Canna</taxon>
    </lineage>
</organism>
<keyword evidence="8" id="KW-0175">Coiled coil</keyword>
<evidence type="ECO:0000256" key="8">
    <source>
        <dbReference type="SAM" id="Coils"/>
    </source>
</evidence>
<keyword evidence="4" id="KW-0238">DNA-binding</keyword>
<sequence>MPSKSLNPNPNLPRPPNAPGVPPLSVCGDLDPCLSETQLDVPHHRRGHSELASRISEDLHLGPHADPASEDDVFRAYLDVEKFGSGMEDAAAPASEDAAPLDTRDQMAVGCSSRNGEARSEGNAVDGAAAAASRPKHRHSSSVDVLSSKGEGVFGEVMEAKKAMPPEKLAELAVLDPKRAKRILANRQSAARSKQRKANYILELERKVQTLQTEATTLSAQLTLFQKDISELANENAGLKLWLQSMEQQAQLRDGISDALKQEVERLKIATGEKVDRRETYNLGLVQLPYSSVMTSSQEQPGHHQQSFEFHAQFHPSQLVSDNVPSEMMQQDHLMVLPGLDIIKGSDVLNPESSITASEGSCNS</sequence>
<evidence type="ECO:0000313" key="11">
    <source>
        <dbReference type="EMBL" id="WOL16628.1"/>
    </source>
</evidence>
<proteinExistence type="inferred from homology"/>
<evidence type="ECO:0000313" key="12">
    <source>
        <dbReference type="Proteomes" id="UP001327560"/>
    </source>
</evidence>
<reference evidence="11 12" key="1">
    <citation type="submission" date="2023-10" db="EMBL/GenBank/DDBJ databases">
        <title>Chromosome-scale genome assembly provides insights into flower coloration mechanisms of Canna indica.</title>
        <authorList>
            <person name="Li C."/>
        </authorList>
    </citation>
    <scope>NUCLEOTIDE SEQUENCE [LARGE SCALE GENOMIC DNA]</scope>
    <source>
        <tissue evidence="11">Flower</tissue>
    </source>
</reference>
<dbReference type="GO" id="GO:0005634">
    <property type="term" value="C:nucleus"/>
    <property type="evidence" value="ECO:0007669"/>
    <property type="project" value="UniProtKB-SubCell"/>
</dbReference>
<comment type="function">
    <text evidence="7">Transcription factor probably involved in vascular development and shoot tissue organization. Binds to the DNA sequence 5'-CCGAGTGTGCCCCTGG-3' present in the promoter region Box II of the phloem-specific rice tungro bacilliform virus (RTBV) promoter. May regulate tissue-specific expression of the RTBV promoter and virus replication.</text>
</comment>
<dbReference type="InterPro" id="IPR044759">
    <property type="entry name" value="bZIP_RF2"/>
</dbReference>
<dbReference type="Gene3D" id="1.20.5.170">
    <property type="match status" value="1"/>
</dbReference>
<dbReference type="GO" id="GO:0003700">
    <property type="term" value="F:DNA-binding transcription factor activity"/>
    <property type="evidence" value="ECO:0007669"/>
    <property type="project" value="InterPro"/>
</dbReference>
<dbReference type="PROSITE" id="PS50217">
    <property type="entry name" value="BZIP"/>
    <property type="match status" value="1"/>
</dbReference>
<evidence type="ECO:0000256" key="1">
    <source>
        <dbReference type="ARBA" id="ARBA00004123"/>
    </source>
</evidence>
<feature type="domain" description="BZIP" evidence="10">
    <location>
        <begin position="176"/>
        <end position="239"/>
    </location>
</feature>
<evidence type="ECO:0000256" key="5">
    <source>
        <dbReference type="ARBA" id="ARBA00023163"/>
    </source>
</evidence>
<dbReference type="CDD" id="cd14703">
    <property type="entry name" value="bZIP_plant_RF2"/>
    <property type="match status" value="1"/>
</dbReference>
<keyword evidence="5" id="KW-0804">Transcription</keyword>
<name>A0AAQ3L139_9LILI</name>
<dbReference type="FunFam" id="1.20.5.170:FF:000009">
    <property type="entry name" value="probable transcription factor PosF21"/>
    <property type="match status" value="1"/>
</dbReference>
<evidence type="ECO:0000256" key="6">
    <source>
        <dbReference type="ARBA" id="ARBA00023242"/>
    </source>
</evidence>
<keyword evidence="3" id="KW-0805">Transcription regulation</keyword>
<dbReference type="Proteomes" id="UP001327560">
    <property type="component" value="Chromosome 8"/>
</dbReference>
<gene>
    <name evidence="11" type="ORF">Cni_G25416</name>
</gene>
<comment type="subcellular location">
    <subcellularLocation>
        <location evidence="1">Nucleus</location>
    </subcellularLocation>
</comment>
<feature type="coiled-coil region" evidence="8">
    <location>
        <begin position="194"/>
        <end position="221"/>
    </location>
</feature>
<evidence type="ECO:0000256" key="7">
    <source>
        <dbReference type="ARBA" id="ARBA00054342"/>
    </source>
</evidence>
<accession>A0AAQ3L139</accession>
<dbReference type="EMBL" id="CP136897">
    <property type="protein sequence ID" value="WOL16628.1"/>
    <property type="molecule type" value="Genomic_DNA"/>
</dbReference>
<protein>
    <submittedName>
        <fullName evidence="11">Transcription factor RF2b-like</fullName>
    </submittedName>
</protein>
<dbReference type="InterPro" id="IPR046347">
    <property type="entry name" value="bZIP_sf"/>
</dbReference>
<dbReference type="InterPro" id="IPR004827">
    <property type="entry name" value="bZIP"/>
</dbReference>
<evidence type="ECO:0000256" key="9">
    <source>
        <dbReference type="SAM" id="MobiDB-lite"/>
    </source>
</evidence>
<evidence type="ECO:0000256" key="2">
    <source>
        <dbReference type="ARBA" id="ARBA00007163"/>
    </source>
</evidence>
<dbReference type="SMART" id="SM00338">
    <property type="entry name" value="BRLZ"/>
    <property type="match status" value="1"/>
</dbReference>
<evidence type="ECO:0000256" key="3">
    <source>
        <dbReference type="ARBA" id="ARBA00023015"/>
    </source>
</evidence>
<feature type="region of interest" description="Disordered" evidence="9">
    <location>
        <begin position="1"/>
        <end position="69"/>
    </location>
</feature>
<dbReference type="PANTHER" id="PTHR13690">
    <property type="entry name" value="TRANSCRIPTION FACTOR POSF21-RELATED"/>
    <property type="match status" value="1"/>
</dbReference>
<keyword evidence="12" id="KW-1185">Reference proteome</keyword>
<dbReference type="GO" id="GO:0003677">
    <property type="term" value="F:DNA binding"/>
    <property type="evidence" value="ECO:0007669"/>
    <property type="project" value="UniProtKB-KW"/>
</dbReference>